<dbReference type="InterPro" id="IPR036770">
    <property type="entry name" value="Ankyrin_rpt-contain_sf"/>
</dbReference>
<dbReference type="InterPro" id="IPR002110">
    <property type="entry name" value="Ankyrin_rpt"/>
</dbReference>
<proteinExistence type="predicted"/>
<dbReference type="PROSITE" id="PS50297">
    <property type="entry name" value="ANK_REP_REGION"/>
    <property type="match status" value="1"/>
</dbReference>
<feature type="repeat" description="ANK" evidence="3">
    <location>
        <begin position="57"/>
        <end position="89"/>
    </location>
</feature>
<dbReference type="Gene3D" id="1.25.40.20">
    <property type="entry name" value="Ankyrin repeat-containing domain"/>
    <property type="match status" value="1"/>
</dbReference>
<dbReference type="SMART" id="SM00248">
    <property type="entry name" value="ANK"/>
    <property type="match status" value="4"/>
</dbReference>
<protein>
    <submittedName>
        <fullName evidence="4">Ankyrin repeat family protein</fullName>
    </submittedName>
</protein>
<dbReference type="PANTHER" id="PTHR24171">
    <property type="entry name" value="ANKYRIN REPEAT DOMAIN-CONTAINING PROTEIN 39-RELATED"/>
    <property type="match status" value="1"/>
</dbReference>
<dbReference type="PATRIC" id="fig|76936.10.peg.1219"/>
<accession>A0A0S4PV94</accession>
<dbReference type="SUPFAM" id="SSF48403">
    <property type="entry name" value="Ankyrin repeat"/>
    <property type="match status" value="1"/>
</dbReference>
<dbReference type="PANTHER" id="PTHR24171:SF9">
    <property type="entry name" value="ANKYRIN REPEAT DOMAIN-CONTAINING PROTEIN 39"/>
    <property type="match status" value="1"/>
</dbReference>
<evidence type="ECO:0000256" key="2">
    <source>
        <dbReference type="ARBA" id="ARBA00023043"/>
    </source>
</evidence>
<dbReference type="GeneID" id="78151446"/>
<organism evidence="4 5">
    <name type="scientific">Helicobacter typhlonius</name>
    <dbReference type="NCBI Taxonomy" id="76936"/>
    <lineage>
        <taxon>Bacteria</taxon>
        <taxon>Pseudomonadati</taxon>
        <taxon>Campylobacterota</taxon>
        <taxon>Epsilonproteobacteria</taxon>
        <taxon>Campylobacterales</taxon>
        <taxon>Helicobacteraceae</taxon>
        <taxon>Helicobacter</taxon>
    </lineage>
</organism>
<reference evidence="5" key="1">
    <citation type="submission" date="2015-11" db="EMBL/GenBank/DDBJ databases">
        <authorList>
            <person name="Anvar S.Y."/>
        </authorList>
    </citation>
    <scope>NUCLEOTIDE SEQUENCE [LARGE SCALE GENOMIC DNA]</scope>
</reference>
<evidence type="ECO:0000256" key="3">
    <source>
        <dbReference type="PROSITE-ProRule" id="PRU00023"/>
    </source>
</evidence>
<sequence length="173" mass="19244">MSKNTQGSINNISFTQEEEAKLMELCQYALDCARHNDVESLQTLLDAGLNVNLSNESGNTLLMLAAYNGHFEATELLLKCGALVDKKNDKNHTPLAGVCFKGYDDIAELLLQYGANPNGDGGMGLSPMNCACFFGRKQILKLLLQYSHTKPTFLQKLALFFFNIKNTKRVREM</sequence>
<dbReference type="Proteomes" id="UP000064525">
    <property type="component" value="Chromosome I"/>
</dbReference>
<evidence type="ECO:0000313" key="4">
    <source>
        <dbReference type="EMBL" id="CUU40133.1"/>
    </source>
</evidence>
<dbReference type="EMBL" id="LN907858">
    <property type="protein sequence ID" value="CUU40133.1"/>
    <property type="molecule type" value="Genomic_DNA"/>
</dbReference>
<dbReference type="PRINTS" id="PR01415">
    <property type="entry name" value="ANKYRIN"/>
</dbReference>
<gene>
    <name evidence="4" type="ORF">BN2458_PEG1248</name>
</gene>
<keyword evidence="2 3" id="KW-0040">ANK repeat</keyword>
<evidence type="ECO:0000256" key="1">
    <source>
        <dbReference type="ARBA" id="ARBA00022737"/>
    </source>
</evidence>
<keyword evidence="1" id="KW-0677">Repeat</keyword>
<dbReference type="RefSeq" id="WP_064504561.1">
    <property type="nucleotide sequence ID" value="NZ_CAMTKE010000004.1"/>
</dbReference>
<dbReference type="Pfam" id="PF12796">
    <property type="entry name" value="Ank_2"/>
    <property type="match status" value="1"/>
</dbReference>
<evidence type="ECO:0000313" key="5">
    <source>
        <dbReference type="Proteomes" id="UP000064525"/>
    </source>
</evidence>
<dbReference type="KEGG" id="hty:BN2458_PEG1248"/>
<dbReference type="PROSITE" id="PS50088">
    <property type="entry name" value="ANK_REPEAT"/>
    <property type="match status" value="1"/>
</dbReference>
<name>A0A0S4PV94_9HELI</name>
<dbReference type="AlphaFoldDB" id="A0A0S4PV94"/>